<evidence type="ECO:0000259" key="6">
    <source>
        <dbReference type="Pfam" id="PF07980"/>
    </source>
</evidence>
<dbReference type="InterPro" id="IPR012944">
    <property type="entry name" value="SusD_RagB_dom"/>
</dbReference>
<keyword evidence="3" id="KW-0732">Signal</keyword>
<dbReference type="InterPro" id="IPR011990">
    <property type="entry name" value="TPR-like_helical_dom_sf"/>
</dbReference>
<sequence>MTNKNIYKLIIAGAIAFSSCTKDLDRKPIVDVTSDAVYSSPATIKEALAKLYASLSLSGQDVTAGVPVADIDAQDVGSNTYLRNYWEVEELTTDEAVIAWNDGDLQNYNTNNWNANNTYIKLTYNRIYFNISQCNEFLRQLPDAKVNGFPSADAANIKEFKQEARFLRALFYWNAMDLFGDVPVTTEKDAVGNFSPKQMARADLFKYVESELLAIQDSLPAAGKNEYGRADKGAVWMLLAKLYLNAKVYTGTDRSTDAVTYANKIISSGAYSLATAYRNLFLTDSRTTSKEIIFPIRANGLTSQSYGNTTFIIHASTGGKMNPPDYGVNGSWSGLRTRKEMVIKFPDLDSRAMFFTEGQTIDINNITDFSNGYAVTKYKNLSSTGVVGSDNTGTFADTDFPMFRLADVYLIYAEAVLRGGAGGDRATALGYINALRKRAYGGTTGNITDAAMTLDLILDERVRELYWEAHRRTDLVRFGKYTGSSYIWQWKGGVQAGASIDGRYNLFPIPTTDLTANPTLKPTPGY</sequence>
<accession>A0ABT6RAE0</accession>
<dbReference type="PROSITE" id="PS51257">
    <property type="entry name" value="PROKAR_LIPOPROTEIN"/>
    <property type="match status" value="1"/>
</dbReference>
<keyword evidence="5" id="KW-0998">Cell outer membrane</keyword>
<feature type="domain" description="RagB/SusD" evidence="6">
    <location>
        <begin position="364"/>
        <end position="526"/>
    </location>
</feature>
<dbReference type="CDD" id="cd08977">
    <property type="entry name" value="SusD"/>
    <property type="match status" value="1"/>
</dbReference>
<dbReference type="EMBL" id="JASBRG010000004">
    <property type="protein sequence ID" value="MDI3319537.1"/>
    <property type="molecule type" value="Genomic_DNA"/>
</dbReference>
<dbReference type="Gene3D" id="1.25.40.10">
    <property type="entry name" value="Tetratricopeptide repeat domain"/>
    <property type="match status" value="1"/>
</dbReference>
<evidence type="ECO:0000259" key="7">
    <source>
        <dbReference type="Pfam" id="PF14322"/>
    </source>
</evidence>
<feature type="domain" description="SusD-like N-terminal" evidence="7">
    <location>
        <begin position="83"/>
        <end position="244"/>
    </location>
</feature>
<evidence type="ECO:0000256" key="3">
    <source>
        <dbReference type="ARBA" id="ARBA00022729"/>
    </source>
</evidence>
<evidence type="ECO:0000256" key="4">
    <source>
        <dbReference type="ARBA" id="ARBA00023136"/>
    </source>
</evidence>
<comment type="subcellular location">
    <subcellularLocation>
        <location evidence="1">Cell outer membrane</location>
    </subcellularLocation>
</comment>
<dbReference type="Gene3D" id="1.10.3780.10">
    <property type="entry name" value="SusD-like"/>
    <property type="match status" value="1"/>
</dbReference>
<evidence type="ECO:0000256" key="2">
    <source>
        <dbReference type="ARBA" id="ARBA00006275"/>
    </source>
</evidence>
<evidence type="ECO:0000256" key="1">
    <source>
        <dbReference type="ARBA" id="ARBA00004442"/>
    </source>
</evidence>
<dbReference type="Gene3D" id="1.25.40.390">
    <property type="match status" value="1"/>
</dbReference>
<dbReference type="InterPro" id="IPR033985">
    <property type="entry name" value="SusD-like_N"/>
</dbReference>
<gene>
    <name evidence="8" type="ORF">QJ048_07115</name>
</gene>
<keyword evidence="9" id="KW-1185">Reference proteome</keyword>
<dbReference type="SUPFAM" id="SSF48452">
    <property type="entry name" value="TPR-like"/>
    <property type="match status" value="1"/>
</dbReference>
<evidence type="ECO:0000313" key="9">
    <source>
        <dbReference type="Proteomes" id="UP001226434"/>
    </source>
</evidence>
<comment type="caution">
    <text evidence="8">The sequence shown here is derived from an EMBL/GenBank/DDBJ whole genome shotgun (WGS) entry which is preliminary data.</text>
</comment>
<dbReference type="Pfam" id="PF07980">
    <property type="entry name" value="SusD_RagB"/>
    <property type="match status" value="1"/>
</dbReference>
<dbReference type="RefSeq" id="WP_282333653.1">
    <property type="nucleotide sequence ID" value="NZ_JASBRG010000004.1"/>
</dbReference>
<dbReference type="Pfam" id="PF14322">
    <property type="entry name" value="SusD-like_3"/>
    <property type="match status" value="1"/>
</dbReference>
<dbReference type="Proteomes" id="UP001226434">
    <property type="component" value="Unassembled WGS sequence"/>
</dbReference>
<proteinExistence type="inferred from homology"/>
<evidence type="ECO:0000313" key="8">
    <source>
        <dbReference type="EMBL" id="MDI3319537.1"/>
    </source>
</evidence>
<reference evidence="8 9" key="1">
    <citation type="submission" date="2023-05" db="EMBL/GenBank/DDBJ databases">
        <title>Genome sequence of Pinibacter sp. MAH-24.</title>
        <authorList>
            <person name="Huq M.A."/>
        </authorList>
    </citation>
    <scope>NUCLEOTIDE SEQUENCE [LARGE SCALE GENOMIC DNA]</scope>
    <source>
        <strain evidence="8 9">MAH-24</strain>
    </source>
</reference>
<organism evidence="8 9">
    <name type="scientific">Pinibacter soli</name>
    <dbReference type="NCBI Taxonomy" id="3044211"/>
    <lineage>
        <taxon>Bacteria</taxon>
        <taxon>Pseudomonadati</taxon>
        <taxon>Bacteroidota</taxon>
        <taxon>Chitinophagia</taxon>
        <taxon>Chitinophagales</taxon>
        <taxon>Chitinophagaceae</taxon>
        <taxon>Pinibacter</taxon>
    </lineage>
</organism>
<name>A0ABT6RAE0_9BACT</name>
<keyword evidence="4" id="KW-0472">Membrane</keyword>
<protein>
    <submittedName>
        <fullName evidence="8">RagB/SusD family nutrient uptake outer membrane protein</fullName>
    </submittedName>
</protein>
<evidence type="ECO:0000256" key="5">
    <source>
        <dbReference type="ARBA" id="ARBA00023237"/>
    </source>
</evidence>
<comment type="similarity">
    <text evidence="2">Belongs to the SusD family.</text>
</comment>